<dbReference type="HOGENOM" id="CLU_2889612_0_0_1"/>
<reference evidence="2" key="2">
    <citation type="submission" date="2018-05" db="EMBL/GenBank/DDBJ databases">
        <title>OmerRS3 (Oryza meridionalis Reference Sequence Version 3).</title>
        <authorList>
            <person name="Zhang J."/>
            <person name="Kudrna D."/>
            <person name="Lee S."/>
            <person name="Talag J."/>
            <person name="Welchert J."/>
            <person name="Wing R.A."/>
        </authorList>
    </citation>
    <scope>NUCLEOTIDE SEQUENCE [LARGE SCALE GENOMIC DNA]</scope>
    <source>
        <strain evidence="2">cv. OR44</strain>
    </source>
</reference>
<feature type="region of interest" description="Disordered" evidence="1">
    <location>
        <begin position="1"/>
        <end position="63"/>
    </location>
</feature>
<protein>
    <submittedName>
        <fullName evidence="2">Uncharacterized protein</fullName>
    </submittedName>
</protein>
<keyword evidence="3" id="KW-1185">Reference proteome</keyword>
<accession>A0A0E0F093</accession>
<evidence type="ECO:0000256" key="1">
    <source>
        <dbReference type="SAM" id="MobiDB-lite"/>
    </source>
</evidence>
<dbReference type="EnsemblPlants" id="OMERI10G13150.1">
    <property type="protein sequence ID" value="OMERI10G13150.1"/>
    <property type="gene ID" value="OMERI10G13150"/>
</dbReference>
<dbReference type="Proteomes" id="UP000008021">
    <property type="component" value="Chromosome 10"/>
</dbReference>
<sequence length="63" mass="6650">MAHRRGSGSERRRVVETGGASASAGERQLSARVEQRGGGRAQQASSNGRDVDDVKVIEPSLLC</sequence>
<evidence type="ECO:0000313" key="3">
    <source>
        <dbReference type="Proteomes" id="UP000008021"/>
    </source>
</evidence>
<evidence type="ECO:0000313" key="2">
    <source>
        <dbReference type="EnsemblPlants" id="OMERI10G13150.1"/>
    </source>
</evidence>
<dbReference type="Gramene" id="OMERI10G13150.1">
    <property type="protein sequence ID" value="OMERI10G13150.1"/>
    <property type="gene ID" value="OMERI10G13150"/>
</dbReference>
<organism evidence="2">
    <name type="scientific">Oryza meridionalis</name>
    <dbReference type="NCBI Taxonomy" id="40149"/>
    <lineage>
        <taxon>Eukaryota</taxon>
        <taxon>Viridiplantae</taxon>
        <taxon>Streptophyta</taxon>
        <taxon>Embryophyta</taxon>
        <taxon>Tracheophyta</taxon>
        <taxon>Spermatophyta</taxon>
        <taxon>Magnoliopsida</taxon>
        <taxon>Liliopsida</taxon>
        <taxon>Poales</taxon>
        <taxon>Poaceae</taxon>
        <taxon>BOP clade</taxon>
        <taxon>Oryzoideae</taxon>
        <taxon>Oryzeae</taxon>
        <taxon>Oryzinae</taxon>
        <taxon>Oryza</taxon>
    </lineage>
</organism>
<name>A0A0E0F093_9ORYZ</name>
<dbReference type="AlphaFoldDB" id="A0A0E0F093"/>
<reference evidence="2" key="1">
    <citation type="submission" date="2015-04" db="UniProtKB">
        <authorList>
            <consortium name="EnsemblPlants"/>
        </authorList>
    </citation>
    <scope>IDENTIFICATION</scope>
</reference>
<proteinExistence type="predicted"/>